<dbReference type="OrthoDB" id="10058186at2759"/>
<organism evidence="3 4">
    <name type="scientific">Eutypa lata (strain UCR-EL1)</name>
    <name type="common">Grapevine dieback disease fungus</name>
    <name type="synonym">Eutypa armeniacae</name>
    <dbReference type="NCBI Taxonomy" id="1287681"/>
    <lineage>
        <taxon>Eukaryota</taxon>
        <taxon>Fungi</taxon>
        <taxon>Dikarya</taxon>
        <taxon>Ascomycota</taxon>
        <taxon>Pezizomycotina</taxon>
        <taxon>Sordariomycetes</taxon>
        <taxon>Xylariomycetidae</taxon>
        <taxon>Xylariales</taxon>
        <taxon>Diatrypaceae</taxon>
        <taxon>Eutypa</taxon>
    </lineage>
</organism>
<protein>
    <submittedName>
        <fullName evidence="3">Putative glucan endo--beta-glucosidase protein</fullName>
    </submittedName>
</protein>
<keyword evidence="4" id="KW-1185">Reference proteome</keyword>
<accession>M7SVL5</accession>
<dbReference type="PANTHER" id="PTHR38165">
    <property type="match status" value="1"/>
</dbReference>
<dbReference type="Pfam" id="PF16483">
    <property type="entry name" value="Glyco_hydro_64"/>
    <property type="match status" value="1"/>
</dbReference>
<feature type="chain" id="PRO_5004085026" evidence="1">
    <location>
        <begin position="22"/>
        <end position="433"/>
    </location>
</feature>
<name>M7SVL5_EUTLA</name>
<keyword evidence="1" id="KW-0732">Signal</keyword>
<sequence>MRGLFGLAVAAATALVSQSLARPIIATPGGVESIIITAENTVNGTMPSTDATTASNPLKFSLVNNLGGEQLYVYVTGRDSNNQVVLVNTAGQFYYPNPAGSEVPVAIPSDAGHAIPLGAIGTTTEFSIPDYISSSRIWVSDGELQFFSVVAGDGQISLVEPSFSNPADPSSGQNWGFVEFTNNEGGIYANISFVDFIGIVMSMRLTLGSGEIQTVQGLAPGALEDICAGLQSQAAQDGQPWDKMCVTREDGTPLRILAPNMYITSNPGSMDSYYTDYINEVWAKYTNEDLIIDTQGEWGQVACRASGDQMTCAGDSLAYPKPTIVDVWGCNSGPFANTGDQLHLAIVARMCAAFHRTELLLDGGNLTPSLGSDVYYTANPTSHYSRLVHEHETDGKGYAFSYDDVNITGENEAGVVAGLDPQVLEIFIGGGLS</sequence>
<dbReference type="PANTHER" id="PTHR38165:SF1">
    <property type="entry name" value="GLUCANASE B"/>
    <property type="match status" value="1"/>
</dbReference>
<evidence type="ECO:0000313" key="4">
    <source>
        <dbReference type="Proteomes" id="UP000012174"/>
    </source>
</evidence>
<evidence type="ECO:0000313" key="3">
    <source>
        <dbReference type="EMBL" id="EMR68337.1"/>
    </source>
</evidence>
<dbReference type="AlphaFoldDB" id="M7SVL5"/>
<gene>
    <name evidence="3" type="ORF">UCREL1_4644</name>
</gene>
<dbReference type="InterPro" id="IPR042517">
    <property type="entry name" value="Glyco_hydro_64_N_2"/>
</dbReference>
<dbReference type="EMBL" id="KB706255">
    <property type="protein sequence ID" value="EMR68337.1"/>
    <property type="molecule type" value="Genomic_DNA"/>
</dbReference>
<dbReference type="HOGENOM" id="CLU_032886_0_0_1"/>
<feature type="signal peptide" evidence="1">
    <location>
        <begin position="1"/>
        <end position="21"/>
    </location>
</feature>
<evidence type="ECO:0000259" key="2">
    <source>
        <dbReference type="PROSITE" id="PS52006"/>
    </source>
</evidence>
<evidence type="ECO:0000256" key="1">
    <source>
        <dbReference type="SAM" id="SignalP"/>
    </source>
</evidence>
<dbReference type="InterPro" id="IPR037176">
    <property type="entry name" value="Osmotin/thaumatin-like_sf"/>
</dbReference>
<dbReference type="PROSITE" id="PS52006">
    <property type="entry name" value="GH64"/>
    <property type="match status" value="1"/>
</dbReference>
<dbReference type="Proteomes" id="UP000012174">
    <property type="component" value="Unassembled WGS sequence"/>
</dbReference>
<dbReference type="InterPro" id="IPR037398">
    <property type="entry name" value="Glyco_hydro_64_fam"/>
</dbReference>
<dbReference type="OMA" id="RIIHANM"/>
<dbReference type="Gene3D" id="2.60.110.10">
    <property type="entry name" value="Thaumatin"/>
    <property type="match status" value="1"/>
</dbReference>
<dbReference type="Gene3D" id="3.30.920.50">
    <property type="entry name" value="Beta-1,3-glucanase, C-terminal domain"/>
    <property type="match status" value="1"/>
</dbReference>
<dbReference type="InterPro" id="IPR032477">
    <property type="entry name" value="Glyco_hydro_64"/>
</dbReference>
<proteinExistence type="predicted"/>
<reference evidence="4" key="1">
    <citation type="journal article" date="2013" name="Genome Announc.">
        <title>Draft genome sequence of the grapevine dieback fungus Eutypa lata UCR-EL1.</title>
        <authorList>
            <person name="Blanco-Ulate B."/>
            <person name="Rolshausen P.E."/>
            <person name="Cantu D."/>
        </authorList>
    </citation>
    <scope>NUCLEOTIDE SEQUENCE [LARGE SCALE GENOMIC DNA]</scope>
    <source>
        <strain evidence="4">UCR-EL1</strain>
    </source>
</reference>
<dbReference type="KEGG" id="ela:UCREL1_4644"/>
<feature type="domain" description="GH64" evidence="2">
    <location>
        <begin position="55"/>
        <end position="421"/>
    </location>
</feature>
<dbReference type="eggNOG" id="ENOG502SJJ1">
    <property type="taxonomic scope" value="Eukaryota"/>
</dbReference>